<comment type="similarity">
    <text evidence="1">Belongs to the 2Fe2S plant-type ferredoxin family.</text>
</comment>
<reference evidence="10 11" key="1">
    <citation type="journal article" date="2019" name="Int. J. Syst. Evol. Microbiol.">
        <title>The Global Catalogue of Microorganisms (GCM) 10K type strain sequencing project: providing services to taxonomists for standard genome sequencing and annotation.</title>
        <authorList>
            <consortium name="The Broad Institute Genomics Platform"/>
            <consortium name="The Broad Institute Genome Sequencing Center for Infectious Disease"/>
            <person name="Wu L."/>
            <person name="Ma J."/>
        </authorList>
    </citation>
    <scope>NUCLEOTIDE SEQUENCE [LARGE SCALE GENOMIC DNA]</scope>
    <source>
        <strain evidence="10 11">CGMCC 1.10390</strain>
    </source>
</reference>
<feature type="domain" description="2Fe-2S ferredoxin-type" evidence="9">
    <location>
        <begin position="5"/>
        <end position="97"/>
    </location>
</feature>
<name>A0ABD6DIU9_9EURY</name>
<dbReference type="GO" id="GO:0046872">
    <property type="term" value="F:metal ion binding"/>
    <property type="evidence" value="ECO:0007669"/>
    <property type="project" value="UniProtKB-KW"/>
</dbReference>
<evidence type="ECO:0000256" key="4">
    <source>
        <dbReference type="ARBA" id="ARBA00022723"/>
    </source>
</evidence>
<accession>A0ABD6DIU9</accession>
<evidence type="ECO:0000256" key="3">
    <source>
        <dbReference type="ARBA" id="ARBA00022714"/>
    </source>
</evidence>
<evidence type="ECO:0000256" key="5">
    <source>
        <dbReference type="ARBA" id="ARBA00022982"/>
    </source>
</evidence>
<keyword evidence="5" id="KW-0249">Electron transport</keyword>
<dbReference type="PROSITE" id="PS51085">
    <property type="entry name" value="2FE2S_FER_2"/>
    <property type="match status" value="1"/>
</dbReference>
<evidence type="ECO:0000313" key="10">
    <source>
        <dbReference type="EMBL" id="MFD1645988.1"/>
    </source>
</evidence>
<dbReference type="InterPro" id="IPR001041">
    <property type="entry name" value="2Fe-2S_ferredoxin-type"/>
</dbReference>
<gene>
    <name evidence="10" type="ORF">ACFSBL_09870</name>
</gene>
<evidence type="ECO:0000256" key="2">
    <source>
        <dbReference type="ARBA" id="ARBA00022448"/>
    </source>
</evidence>
<proteinExistence type="inferred from homology"/>
<evidence type="ECO:0000313" key="11">
    <source>
        <dbReference type="Proteomes" id="UP001597034"/>
    </source>
</evidence>
<dbReference type="Pfam" id="PF00111">
    <property type="entry name" value="Fer2"/>
    <property type="match status" value="1"/>
</dbReference>
<keyword evidence="3" id="KW-0001">2Fe-2S</keyword>
<sequence length="107" mass="11353">MAPTPTLTLLWRDGSEEAVRASGESTVLEAAESAAIGLPFGCRTGACGTCAGRSVEGTVQYNRPPRALKTRHSEAGYLLCCIARPLTDCQIEVGADVRAEMVSNPWK</sequence>
<organism evidence="10 11">
    <name type="scientific">Haloarchaeobius litoreus</name>
    <dbReference type="NCBI Taxonomy" id="755306"/>
    <lineage>
        <taxon>Archaea</taxon>
        <taxon>Methanobacteriati</taxon>
        <taxon>Methanobacteriota</taxon>
        <taxon>Stenosarchaea group</taxon>
        <taxon>Halobacteria</taxon>
        <taxon>Halobacteriales</taxon>
        <taxon>Halorubellaceae</taxon>
        <taxon>Haloarchaeobius</taxon>
    </lineage>
</organism>
<comment type="caution">
    <text evidence="10">The sequence shown here is derived from an EMBL/GenBank/DDBJ whole genome shotgun (WGS) entry which is preliminary data.</text>
</comment>
<keyword evidence="7" id="KW-0411">Iron-sulfur</keyword>
<dbReference type="SUPFAM" id="SSF54292">
    <property type="entry name" value="2Fe-2S ferredoxin-like"/>
    <property type="match status" value="1"/>
</dbReference>
<dbReference type="CDD" id="cd00207">
    <property type="entry name" value="fer2"/>
    <property type="match status" value="1"/>
</dbReference>
<dbReference type="Proteomes" id="UP001597034">
    <property type="component" value="Unassembled WGS sequence"/>
</dbReference>
<dbReference type="InterPro" id="IPR036010">
    <property type="entry name" value="2Fe-2S_ferredoxin-like_sf"/>
</dbReference>
<dbReference type="Gene3D" id="3.10.20.30">
    <property type="match status" value="1"/>
</dbReference>
<dbReference type="InterPro" id="IPR006058">
    <property type="entry name" value="2Fe2S_fd_BS"/>
</dbReference>
<dbReference type="AlphaFoldDB" id="A0ABD6DIU9"/>
<keyword evidence="6" id="KW-0408">Iron</keyword>
<evidence type="ECO:0000256" key="8">
    <source>
        <dbReference type="ARBA" id="ARBA00034078"/>
    </source>
</evidence>
<evidence type="ECO:0000259" key="9">
    <source>
        <dbReference type="PROSITE" id="PS51085"/>
    </source>
</evidence>
<keyword evidence="4" id="KW-0479">Metal-binding</keyword>
<dbReference type="PROSITE" id="PS00197">
    <property type="entry name" value="2FE2S_FER_1"/>
    <property type="match status" value="1"/>
</dbReference>
<evidence type="ECO:0000256" key="6">
    <source>
        <dbReference type="ARBA" id="ARBA00023004"/>
    </source>
</evidence>
<dbReference type="GO" id="GO:0051537">
    <property type="term" value="F:2 iron, 2 sulfur cluster binding"/>
    <property type="evidence" value="ECO:0007669"/>
    <property type="project" value="UniProtKB-KW"/>
</dbReference>
<dbReference type="PANTHER" id="PTHR43112:SF3">
    <property type="entry name" value="FERREDOXIN-2, CHLOROPLASTIC"/>
    <property type="match status" value="1"/>
</dbReference>
<dbReference type="InterPro" id="IPR012675">
    <property type="entry name" value="Beta-grasp_dom_sf"/>
</dbReference>
<comment type="cofactor">
    <cofactor evidence="8">
        <name>[2Fe-2S] cluster</name>
        <dbReference type="ChEBI" id="CHEBI:190135"/>
    </cofactor>
</comment>
<dbReference type="PANTHER" id="PTHR43112">
    <property type="entry name" value="FERREDOXIN"/>
    <property type="match status" value="1"/>
</dbReference>
<keyword evidence="11" id="KW-1185">Reference proteome</keyword>
<keyword evidence="2" id="KW-0813">Transport</keyword>
<dbReference type="RefSeq" id="WP_256398488.1">
    <property type="nucleotide sequence ID" value="NZ_JANHJR010000001.1"/>
</dbReference>
<evidence type="ECO:0000256" key="1">
    <source>
        <dbReference type="ARBA" id="ARBA00007874"/>
    </source>
</evidence>
<evidence type="ECO:0000256" key="7">
    <source>
        <dbReference type="ARBA" id="ARBA00023014"/>
    </source>
</evidence>
<dbReference type="EMBL" id="JBHUDO010000002">
    <property type="protein sequence ID" value="MFD1645988.1"/>
    <property type="molecule type" value="Genomic_DNA"/>
</dbReference>
<protein>
    <submittedName>
        <fullName evidence="10">2Fe-2S iron-sulfur cluster-binding protein</fullName>
    </submittedName>
</protein>